<evidence type="ECO:0000256" key="7">
    <source>
        <dbReference type="SAM" id="MobiDB-lite"/>
    </source>
</evidence>
<sequence>MSSDALYSAVYSGVPVYEFINPKSSVMRRKKDGWINATHILKVADFPKAKRTRILERDVQIDVHEKVQGGYGKYQGTWVPMERAKDIAVRFAVLDELKPLFDYRSTGGANSPPPAPKHHHATSGTSKKNKAAAAKAARSNTAPAGSSRLNDKIVSPTPVQTKTSSITVLKSASATDRRRTLKPPVRTQSNIPTTTLMTHSQSMNLSESESDFDDSDSISGSNLKEGILNQSGPNNNGNKDSTSPSEFLSDTDLDQALQQTNNFSTQLRRTQQQQQQQQQQQSHQQHLQQHQEQNQQQNQQSHQQFIQEQIGQQQNLDQQQEQLQSTEQSKEWYENNQKSRTQKLLEYFLSTEDNMSNNIKVPSFITDPHSDFDINQVIDRDGNTTFHWACAMGDLKMCDALLTRGCNYRALNNEGQVPIMRSVLYTNSYSRRTFAKLLDLLRDSLLDSDSRGRTILHHIGFSTASNNNLPSARYYTEILLTKVAETVQPMERIINFINQQDHDGNTALHIMGHNSAKKCIRVLMGYNARVDIPNNRNEFVSDYLYNNSVFEPSANPVISNAQISHGQETEYNNNLNKSTQHPNHNNNNNNNESFSYMRPFNPSLNYHNPVLSQQFSVLNASNYLTVPHYSEAAMQVNQKSFEILERLGELSNAFDVELQSRDSDIKELDTILSQMDDDIKKTDSEIEDILQTVLKSENNELPISEKLNLVKTELTALESEYLTQTGKLEKLIERSQAKDLATEVQECETEKLKELDIKSEAELKPSEYNVESMKLVLDLIILQITRKRTVDELVNLYADASENTEVIGSYRRLVSSLSNVPIDEVDDSLNDIEDCLKNDEL</sequence>
<feature type="compositionally biased region" description="Polar residues" evidence="7">
    <location>
        <begin position="157"/>
        <end position="174"/>
    </location>
</feature>
<dbReference type="InterPro" id="IPR018004">
    <property type="entry name" value="KilA/APSES_HTH"/>
</dbReference>
<proteinExistence type="predicted"/>
<evidence type="ECO:0000256" key="3">
    <source>
        <dbReference type="ARBA" id="ARBA00023125"/>
    </source>
</evidence>
<dbReference type="GO" id="GO:0001228">
    <property type="term" value="F:DNA-binding transcription activator activity, RNA polymerase II-specific"/>
    <property type="evidence" value="ECO:0007669"/>
    <property type="project" value="UniProtKB-ARBA"/>
</dbReference>
<evidence type="ECO:0000256" key="6">
    <source>
        <dbReference type="PROSITE-ProRule" id="PRU00023"/>
    </source>
</evidence>
<feature type="region of interest" description="Disordered" evidence="7">
    <location>
        <begin position="264"/>
        <end position="337"/>
    </location>
</feature>
<keyword evidence="1" id="KW-0677">Repeat</keyword>
<organism evidence="9 10">
    <name type="scientific">[Candida] arabinofermentans NRRL YB-2248</name>
    <dbReference type="NCBI Taxonomy" id="983967"/>
    <lineage>
        <taxon>Eukaryota</taxon>
        <taxon>Fungi</taxon>
        <taxon>Dikarya</taxon>
        <taxon>Ascomycota</taxon>
        <taxon>Saccharomycotina</taxon>
        <taxon>Pichiomycetes</taxon>
        <taxon>Pichiales</taxon>
        <taxon>Pichiaceae</taxon>
        <taxon>Ogataea</taxon>
        <taxon>Ogataea/Candida clade</taxon>
    </lineage>
</organism>
<dbReference type="InterPro" id="IPR003163">
    <property type="entry name" value="Tscrpt_reg_HTH_APSES-type"/>
</dbReference>
<evidence type="ECO:0000256" key="5">
    <source>
        <dbReference type="ARBA" id="ARBA00073969"/>
    </source>
</evidence>
<dbReference type="SMART" id="SM00248">
    <property type="entry name" value="ANK"/>
    <property type="match status" value="2"/>
</dbReference>
<dbReference type="Proteomes" id="UP000094801">
    <property type="component" value="Unassembled WGS sequence"/>
</dbReference>
<dbReference type="PROSITE" id="PS50297">
    <property type="entry name" value="ANK_REP_REGION"/>
    <property type="match status" value="1"/>
</dbReference>
<protein>
    <recommendedName>
        <fullName evidence="5">Transcription factor MBP1</fullName>
    </recommendedName>
</protein>
<feature type="compositionally biased region" description="Low complexity" evidence="7">
    <location>
        <begin position="271"/>
        <end position="327"/>
    </location>
</feature>
<dbReference type="Gene3D" id="3.10.260.10">
    <property type="entry name" value="Transcription regulator HTH, APSES-type DNA-binding domain"/>
    <property type="match status" value="1"/>
</dbReference>
<dbReference type="SUPFAM" id="SSF48403">
    <property type="entry name" value="Ankyrin repeat"/>
    <property type="match status" value="1"/>
</dbReference>
<feature type="repeat" description="ANK" evidence="6">
    <location>
        <begin position="503"/>
        <end position="535"/>
    </location>
</feature>
<comment type="function">
    <text evidence="4">Binds to MCB elements (Mlu I cell cycle box) found in the promoter of most DNA synthesis genes. Transcriptional activation by MBF has an important role in the transition from G1 to S phase. It may have a dual role in that it behaves as an activator of transcription at the G1-S boundary and as a repressor during other stages of the cell cycle.</text>
</comment>
<dbReference type="EMBL" id="KV453850">
    <property type="protein sequence ID" value="ODV86416.1"/>
    <property type="molecule type" value="Genomic_DNA"/>
</dbReference>
<feature type="compositionally biased region" description="Polar residues" evidence="7">
    <location>
        <begin position="186"/>
        <end position="205"/>
    </location>
</feature>
<evidence type="ECO:0000313" key="10">
    <source>
        <dbReference type="Proteomes" id="UP000094801"/>
    </source>
</evidence>
<dbReference type="OrthoDB" id="6718656at2759"/>
<dbReference type="InterPro" id="IPR051642">
    <property type="entry name" value="SWI6-like"/>
</dbReference>
<dbReference type="AlphaFoldDB" id="A0A1E4T3S7"/>
<accession>A0A1E4T3S7</accession>
<dbReference type="PANTHER" id="PTHR43828:SF15">
    <property type="entry name" value="TRANSCRIPTION FACTOR MBP1"/>
    <property type="match status" value="1"/>
</dbReference>
<evidence type="ECO:0000313" key="9">
    <source>
        <dbReference type="EMBL" id="ODV86416.1"/>
    </source>
</evidence>
<dbReference type="GO" id="GO:0033309">
    <property type="term" value="C:SBF transcription complex"/>
    <property type="evidence" value="ECO:0007669"/>
    <property type="project" value="TreeGrafter"/>
</dbReference>
<evidence type="ECO:0000256" key="4">
    <source>
        <dbReference type="ARBA" id="ARBA00054211"/>
    </source>
</evidence>
<dbReference type="PROSITE" id="PS50088">
    <property type="entry name" value="ANK_REPEAT"/>
    <property type="match status" value="2"/>
</dbReference>
<reference evidence="10" key="1">
    <citation type="submission" date="2016-04" db="EMBL/GenBank/DDBJ databases">
        <title>Comparative genomics of biotechnologically important yeasts.</title>
        <authorList>
            <consortium name="DOE Joint Genome Institute"/>
            <person name="Riley R."/>
            <person name="Haridas S."/>
            <person name="Wolfe K.H."/>
            <person name="Lopes M.R."/>
            <person name="Hittinger C.T."/>
            <person name="Goker M."/>
            <person name="Salamov A."/>
            <person name="Wisecaver J."/>
            <person name="Long T.M."/>
            <person name="Aerts A.L."/>
            <person name="Barry K."/>
            <person name="Choi C."/>
            <person name="Clum A."/>
            <person name="Coughlan A.Y."/>
            <person name="Deshpande S."/>
            <person name="Douglass A.P."/>
            <person name="Hanson S.J."/>
            <person name="Klenk H.-P."/>
            <person name="Labutti K."/>
            <person name="Lapidus A."/>
            <person name="Lindquist E."/>
            <person name="Lipzen A."/>
            <person name="Meier-Kolthoff J.P."/>
            <person name="Ohm R.A."/>
            <person name="Otillar R.P."/>
            <person name="Pangilinan J."/>
            <person name="Peng Y."/>
            <person name="Rokas A."/>
            <person name="Rosa C.A."/>
            <person name="Scheuner C."/>
            <person name="Sibirny A.A."/>
            <person name="Slot J.C."/>
            <person name="Stielow J.B."/>
            <person name="Sun H."/>
            <person name="Kurtzman C.P."/>
            <person name="Blackwell M."/>
            <person name="Grigoriev I.V."/>
            <person name="Jeffries T.W."/>
        </authorList>
    </citation>
    <scope>NUCLEOTIDE SEQUENCE [LARGE SCALE GENOMIC DNA]</scope>
    <source>
        <strain evidence="10">NRRL YB-2248</strain>
    </source>
</reference>
<dbReference type="InterPro" id="IPR002110">
    <property type="entry name" value="Ankyrin_rpt"/>
</dbReference>
<dbReference type="PROSITE" id="PS51299">
    <property type="entry name" value="HTH_APSES"/>
    <property type="match status" value="1"/>
</dbReference>
<feature type="region of interest" description="Disordered" evidence="7">
    <location>
        <begin position="572"/>
        <end position="596"/>
    </location>
</feature>
<feature type="compositionally biased region" description="Polar residues" evidence="7">
    <location>
        <begin position="228"/>
        <end position="248"/>
    </location>
</feature>
<feature type="repeat" description="ANK" evidence="6">
    <location>
        <begin position="381"/>
        <end position="413"/>
    </location>
</feature>
<feature type="region of interest" description="Disordered" evidence="7">
    <location>
        <begin position="105"/>
        <end position="248"/>
    </location>
</feature>
<name>A0A1E4T3S7_9ASCO</name>
<dbReference type="InterPro" id="IPR036770">
    <property type="entry name" value="Ankyrin_rpt-contain_sf"/>
</dbReference>
<dbReference type="InterPro" id="IPR036887">
    <property type="entry name" value="HTH_APSES_sf"/>
</dbReference>
<dbReference type="Pfam" id="PF00023">
    <property type="entry name" value="Ank"/>
    <property type="match status" value="1"/>
</dbReference>
<keyword evidence="3" id="KW-0238">DNA-binding</keyword>
<feature type="compositionally biased region" description="Low complexity" evidence="7">
    <location>
        <begin position="122"/>
        <end position="144"/>
    </location>
</feature>
<feature type="domain" description="HTH APSES-type" evidence="8">
    <location>
        <begin position="6"/>
        <end position="114"/>
    </location>
</feature>
<evidence type="ECO:0000256" key="1">
    <source>
        <dbReference type="ARBA" id="ARBA00022737"/>
    </source>
</evidence>
<dbReference type="GO" id="GO:0003677">
    <property type="term" value="F:DNA binding"/>
    <property type="evidence" value="ECO:0007669"/>
    <property type="project" value="UniProtKB-KW"/>
</dbReference>
<evidence type="ECO:0000256" key="2">
    <source>
        <dbReference type="ARBA" id="ARBA00023043"/>
    </source>
</evidence>
<dbReference type="SUPFAM" id="SSF54616">
    <property type="entry name" value="DNA-binding domain of Mlu1-box binding protein MBP1"/>
    <property type="match status" value="1"/>
</dbReference>
<dbReference type="Gene3D" id="1.25.40.20">
    <property type="entry name" value="Ankyrin repeat-containing domain"/>
    <property type="match status" value="1"/>
</dbReference>
<dbReference type="PANTHER" id="PTHR43828">
    <property type="entry name" value="ASPARAGINASE"/>
    <property type="match status" value="1"/>
</dbReference>
<feature type="compositionally biased region" description="Polar residues" evidence="7">
    <location>
        <begin position="572"/>
        <end position="582"/>
    </location>
</feature>
<dbReference type="Pfam" id="PF04383">
    <property type="entry name" value="KilA-N"/>
    <property type="match status" value="1"/>
</dbReference>
<keyword evidence="10" id="KW-1185">Reference proteome</keyword>
<dbReference type="FunFam" id="3.10.260.10:FF:000004">
    <property type="entry name" value="Transcription factor MBP1"/>
    <property type="match status" value="1"/>
</dbReference>
<dbReference type="GO" id="GO:0030907">
    <property type="term" value="C:MBF transcription complex"/>
    <property type="evidence" value="ECO:0007669"/>
    <property type="project" value="TreeGrafter"/>
</dbReference>
<evidence type="ECO:0000259" key="8">
    <source>
        <dbReference type="PROSITE" id="PS51299"/>
    </source>
</evidence>
<dbReference type="SMART" id="SM01252">
    <property type="entry name" value="KilA-N"/>
    <property type="match status" value="1"/>
</dbReference>
<gene>
    <name evidence="9" type="ORF">CANARDRAFT_27628</name>
</gene>
<dbReference type="STRING" id="983967.A0A1E4T3S7"/>
<keyword evidence="2 6" id="KW-0040">ANK repeat</keyword>